<evidence type="ECO:0000313" key="2">
    <source>
        <dbReference type="EMBL" id="WMC84291.1"/>
    </source>
</evidence>
<dbReference type="InterPro" id="IPR043131">
    <property type="entry name" value="BCAT-like_N"/>
</dbReference>
<protein>
    <submittedName>
        <fullName evidence="2">Aminotransferase class IV</fullName>
    </submittedName>
</protein>
<evidence type="ECO:0000313" key="1">
    <source>
        <dbReference type="EMBL" id="MFG6295875.1"/>
    </source>
</evidence>
<dbReference type="SUPFAM" id="SSF56752">
    <property type="entry name" value="D-aminoacid aminotransferase-like PLP-dependent enzymes"/>
    <property type="match status" value="1"/>
</dbReference>
<dbReference type="Gene3D" id="3.30.470.10">
    <property type="match status" value="1"/>
</dbReference>
<dbReference type="InterPro" id="IPR036038">
    <property type="entry name" value="Aminotransferase-like"/>
</dbReference>
<name>A0AAX3ZAV5_STRRO</name>
<accession>A0AAX3ZAV5</accession>
<reference evidence="1 4" key="2">
    <citation type="submission" date="2024-10" db="EMBL/GenBank/DDBJ databases">
        <title>Draft genome assembly of a novel steroid transforming actinomycete isolated from African clawed frog Xenopus laevis.</title>
        <authorList>
            <person name="Bragin E."/>
            <person name="Kollerov V."/>
            <person name="Donova M.V."/>
        </authorList>
    </citation>
    <scope>NUCLEOTIDE SEQUENCE [LARGE SCALE GENOMIC DNA]</scope>
    <source>
        <strain evidence="1 4">MTOC-St3</strain>
    </source>
</reference>
<dbReference type="GeneID" id="90940645"/>
<dbReference type="GO" id="GO:0008483">
    <property type="term" value="F:transaminase activity"/>
    <property type="evidence" value="ECO:0007669"/>
    <property type="project" value="UniProtKB-KW"/>
</dbReference>
<evidence type="ECO:0000313" key="3">
    <source>
        <dbReference type="Proteomes" id="UP001231701"/>
    </source>
</evidence>
<dbReference type="InterPro" id="IPR043132">
    <property type="entry name" value="BCAT-like_C"/>
</dbReference>
<dbReference type="RefSeq" id="WP_046250859.1">
    <property type="nucleotide sequence ID" value="NZ_CP121271.1"/>
</dbReference>
<proteinExistence type="predicted"/>
<dbReference type="Proteomes" id="UP001231701">
    <property type="component" value="Chromosome"/>
</dbReference>
<dbReference type="NCBIfam" id="NF006734">
    <property type="entry name" value="PRK09266.1"/>
    <property type="match status" value="1"/>
</dbReference>
<keyword evidence="2" id="KW-0808">Transferase</keyword>
<keyword evidence="2" id="KW-0032">Aminotransferase</keyword>
<reference evidence="2" key="1">
    <citation type="submission" date="2023-03" db="EMBL/GenBank/DDBJ databases">
        <title>Borrelidin-producing and root-colonizing Streptomyces rochei is a potent biopesticide for soil-borne oomycete-caused plant diseases.</title>
        <authorList>
            <person name="Zhou D."/>
            <person name="Wang X."/>
            <person name="Navarro-Munoz J.C."/>
            <person name="Li W."/>
            <person name="Li J."/>
            <person name="Jiu M."/>
            <person name="Deng S."/>
            <person name="Ye Y."/>
            <person name="Daly P."/>
            <person name="Wei L."/>
        </authorList>
    </citation>
    <scope>NUCLEOTIDE SEQUENCE</scope>
    <source>
        <strain evidence="2">JK1</strain>
    </source>
</reference>
<dbReference type="Proteomes" id="UP001605990">
    <property type="component" value="Unassembled WGS sequence"/>
</dbReference>
<dbReference type="Pfam" id="PF01063">
    <property type="entry name" value="Aminotran_4"/>
    <property type="match status" value="1"/>
</dbReference>
<dbReference type="EMBL" id="CP121271">
    <property type="protein sequence ID" value="WMC84291.1"/>
    <property type="molecule type" value="Genomic_DNA"/>
</dbReference>
<keyword evidence="4" id="KW-1185">Reference proteome</keyword>
<gene>
    <name evidence="1" type="ORF">ACGU38_10955</name>
    <name evidence="2" type="ORF">P7W03_01430</name>
</gene>
<dbReference type="AlphaFoldDB" id="A0AAX3ZAV5"/>
<dbReference type="EMBL" id="JBIENY010000180">
    <property type="protein sequence ID" value="MFG6295875.1"/>
    <property type="molecule type" value="Genomic_DNA"/>
</dbReference>
<dbReference type="InterPro" id="IPR001544">
    <property type="entry name" value="Aminotrans_IV"/>
</dbReference>
<sequence>MIELDGRPAGEDALAALALTNYGHFTTLLVEDGRVRGLGLHLERLIRDCRLLFDTTLDPDRVRALARRAVPRSGRRIVRVTVFDPALDLATIDADARPRILVTARPAPEADPGPLRVRTAVHRRDLPEVKSVALGPALRLRRRARREGYDDVLFTGSAGEVLEGGTWNIGLVREGRVVWPGGDVLPGTTRHLLRETGGDPTELVGLPDLDGCEAAFATNATAVLRPITRIDHREYPSSHPEMTRLVESYRALPAHRL</sequence>
<organism evidence="2 3">
    <name type="scientific">Streptomyces rochei</name>
    <name type="common">Streptomyces parvullus</name>
    <dbReference type="NCBI Taxonomy" id="1928"/>
    <lineage>
        <taxon>Bacteria</taxon>
        <taxon>Bacillati</taxon>
        <taxon>Actinomycetota</taxon>
        <taxon>Actinomycetes</taxon>
        <taxon>Kitasatosporales</taxon>
        <taxon>Streptomycetaceae</taxon>
        <taxon>Streptomyces</taxon>
        <taxon>Streptomyces rochei group</taxon>
    </lineage>
</organism>
<evidence type="ECO:0000313" key="4">
    <source>
        <dbReference type="Proteomes" id="UP001605990"/>
    </source>
</evidence>
<dbReference type="Gene3D" id="3.20.10.10">
    <property type="entry name" value="D-amino Acid Aminotransferase, subunit A, domain 2"/>
    <property type="match status" value="1"/>
</dbReference>